<evidence type="ECO:0000256" key="4">
    <source>
        <dbReference type="ARBA" id="ARBA00022692"/>
    </source>
</evidence>
<evidence type="ECO:0000256" key="7">
    <source>
        <dbReference type="RuleBase" id="RU363032"/>
    </source>
</evidence>
<dbReference type="PATRIC" id="fig|172049.5.peg.426"/>
<feature type="transmembrane region" description="Helical" evidence="7">
    <location>
        <begin position="209"/>
        <end position="230"/>
    </location>
</feature>
<evidence type="ECO:0000256" key="6">
    <source>
        <dbReference type="ARBA" id="ARBA00023136"/>
    </source>
</evidence>
<keyword evidence="4 7" id="KW-0812">Transmembrane</keyword>
<evidence type="ECO:0000313" key="9">
    <source>
        <dbReference type="EMBL" id="KUK18680.1"/>
    </source>
</evidence>
<evidence type="ECO:0000256" key="5">
    <source>
        <dbReference type="ARBA" id="ARBA00022989"/>
    </source>
</evidence>
<organism evidence="9 10">
    <name type="scientific">Thermococcus sibiricus</name>
    <dbReference type="NCBI Taxonomy" id="172049"/>
    <lineage>
        <taxon>Archaea</taxon>
        <taxon>Methanobacteriati</taxon>
        <taxon>Methanobacteriota</taxon>
        <taxon>Thermococci</taxon>
        <taxon>Thermococcales</taxon>
        <taxon>Thermococcaceae</taxon>
        <taxon>Thermococcus</taxon>
    </lineage>
</organism>
<dbReference type="GO" id="GO:0005886">
    <property type="term" value="C:plasma membrane"/>
    <property type="evidence" value="ECO:0007669"/>
    <property type="project" value="UniProtKB-SubCell"/>
</dbReference>
<dbReference type="InterPro" id="IPR000515">
    <property type="entry name" value="MetI-like"/>
</dbReference>
<keyword evidence="2 7" id="KW-0813">Transport</keyword>
<gene>
    <name evidence="9" type="ORF">XD54_0065</name>
</gene>
<dbReference type="GeneID" id="25394299"/>
<evidence type="ECO:0000256" key="1">
    <source>
        <dbReference type="ARBA" id="ARBA00004651"/>
    </source>
</evidence>
<dbReference type="RefSeq" id="WP_081432781.1">
    <property type="nucleotide sequence ID" value="NZ_LGFD01000001.1"/>
</dbReference>
<dbReference type="Proteomes" id="UP000053911">
    <property type="component" value="Unassembled WGS sequence"/>
</dbReference>
<evidence type="ECO:0000313" key="10">
    <source>
        <dbReference type="Proteomes" id="UP000053911"/>
    </source>
</evidence>
<sequence length="242" mass="26937">MAKNVQLGRAILITLGVLLASLLLILCISITVGMKIATKSSFLNFIESLARFFNGIPSWWIAVLFVFLFAIKYNIFPASGLMSMPPEDGFGLALDILKHLILPIATIVSVFVWEFIAIVARETQKEFGEVYIITEIAKGVPNTVIYWKHILKNIGITLSSFTAQKFGEMLTDYLVLDAFFSLQGLGLLLKNSFVREVIPNVGVVVNFRPYLFFPLTIIIATLFFGISLVIELIKGTLDPRVT</sequence>
<keyword evidence="5 7" id="KW-1133">Transmembrane helix</keyword>
<comment type="similarity">
    <text evidence="7">Belongs to the binding-protein-dependent transport system permease family.</text>
</comment>
<proteinExistence type="inferred from homology"/>
<dbReference type="PROSITE" id="PS50928">
    <property type="entry name" value="ABC_TM1"/>
    <property type="match status" value="1"/>
</dbReference>
<dbReference type="PANTHER" id="PTHR30465">
    <property type="entry name" value="INNER MEMBRANE ABC TRANSPORTER"/>
    <property type="match status" value="1"/>
</dbReference>
<dbReference type="GO" id="GO:0055085">
    <property type="term" value="P:transmembrane transport"/>
    <property type="evidence" value="ECO:0007669"/>
    <property type="project" value="InterPro"/>
</dbReference>
<feature type="domain" description="ABC transmembrane type-1" evidence="8">
    <location>
        <begin position="11"/>
        <end position="234"/>
    </location>
</feature>
<keyword evidence="6 7" id="KW-0472">Membrane</keyword>
<feature type="transmembrane region" description="Helical" evidence="7">
    <location>
        <begin position="96"/>
        <end position="120"/>
    </location>
</feature>
<protein>
    <recommendedName>
        <fullName evidence="8">ABC transmembrane type-1 domain-containing protein</fullName>
    </recommendedName>
</protein>
<keyword evidence="3" id="KW-1003">Cell membrane</keyword>
<dbReference type="Pfam" id="PF00528">
    <property type="entry name" value="BPD_transp_1"/>
    <property type="match status" value="1"/>
</dbReference>
<comment type="caution">
    <text evidence="9">The sequence shown here is derived from an EMBL/GenBank/DDBJ whole genome shotgun (WGS) entry which is preliminary data.</text>
</comment>
<accession>A0A101ENR5</accession>
<feature type="transmembrane region" description="Helical" evidence="7">
    <location>
        <begin position="12"/>
        <end position="37"/>
    </location>
</feature>
<dbReference type="Gene3D" id="1.10.3720.10">
    <property type="entry name" value="MetI-like"/>
    <property type="match status" value="1"/>
</dbReference>
<evidence type="ECO:0000256" key="2">
    <source>
        <dbReference type="ARBA" id="ARBA00022448"/>
    </source>
</evidence>
<dbReference type="InterPro" id="IPR035906">
    <property type="entry name" value="MetI-like_sf"/>
</dbReference>
<name>A0A101ENR5_9EURY</name>
<feature type="transmembrane region" description="Helical" evidence="7">
    <location>
        <begin position="58"/>
        <end position="76"/>
    </location>
</feature>
<evidence type="ECO:0000256" key="3">
    <source>
        <dbReference type="ARBA" id="ARBA00022475"/>
    </source>
</evidence>
<evidence type="ECO:0000259" key="8">
    <source>
        <dbReference type="PROSITE" id="PS50928"/>
    </source>
</evidence>
<reference evidence="10" key="1">
    <citation type="journal article" date="2015" name="MBio">
        <title>Genome-Resolved Metagenomic Analysis Reveals Roles for Candidate Phyla and Other Microbial Community Members in Biogeochemical Transformations in Oil Reservoirs.</title>
        <authorList>
            <person name="Hu P."/>
            <person name="Tom L."/>
            <person name="Singh A."/>
            <person name="Thomas B.C."/>
            <person name="Baker B.J."/>
            <person name="Piceno Y.M."/>
            <person name="Andersen G.L."/>
            <person name="Banfield J.F."/>
        </authorList>
    </citation>
    <scope>NUCLEOTIDE SEQUENCE [LARGE SCALE GENOMIC DNA]</scope>
</reference>
<dbReference type="EMBL" id="LGFD01000001">
    <property type="protein sequence ID" value="KUK18680.1"/>
    <property type="molecule type" value="Genomic_DNA"/>
</dbReference>
<dbReference type="PANTHER" id="PTHR30465:SF0">
    <property type="entry name" value="OLIGOPEPTIDE TRANSPORT SYSTEM PERMEASE PROTEIN APPB"/>
    <property type="match status" value="1"/>
</dbReference>
<dbReference type="AlphaFoldDB" id="A0A101ENR5"/>
<comment type="subcellular location">
    <subcellularLocation>
        <location evidence="1 7">Cell membrane</location>
        <topology evidence="1 7">Multi-pass membrane protein</topology>
    </subcellularLocation>
</comment>